<dbReference type="Proteomes" id="UP000242818">
    <property type="component" value="Unassembled WGS sequence"/>
</dbReference>
<dbReference type="Pfam" id="PF01648">
    <property type="entry name" value="ACPS"/>
    <property type="match status" value="1"/>
</dbReference>
<dbReference type="Gene3D" id="3.90.470.20">
    <property type="entry name" value="4'-phosphopantetheinyl transferase domain"/>
    <property type="match status" value="1"/>
</dbReference>
<dbReference type="GO" id="GO:0000287">
    <property type="term" value="F:magnesium ion binding"/>
    <property type="evidence" value="ECO:0007669"/>
    <property type="project" value="InterPro"/>
</dbReference>
<dbReference type="EMBL" id="FMAR01000007">
    <property type="protein sequence ID" value="SCC39754.1"/>
    <property type="molecule type" value="Genomic_DNA"/>
</dbReference>
<keyword evidence="5" id="KW-1185">Reference proteome</keyword>
<dbReference type="GO" id="GO:0005829">
    <property type="term" value="C:cytosol"/>
    <property type="evidence" value="ECO:0007669"/>
    <property type="project" value="TreeGrafter"/>
</dbReference>
<evidence type="ECO:0000256" key="2">
    <source>
        <dbReference type="ARBA" id="ARBA00022679"/>
    </source>
</evidence>
<evidence type="ECO:0000313" key="4">
    <source>
        <dbReference type="EMBL" id="SCC39754.1"/>
    </source>
</evidence>
<name>A0A1C4E854_9BACT</name>
<sequence length="216" mass="24165">MPLIRTIQIDPGTILGVWQIAETAAFFEARVQVQSSIHHLHKRLQHLAGRYLLTSLFADFPVADIRISNNRKPVLTDGRFHFSISHCGNYAAAIISRHGSVGIDIEEMQPTIEKIAPKFLSVAERAFIDPARALAHKTICWSAKEAVYKWYGHGGIDFKEHIRLQPFPCRPAGLIHCRFHKGDVEALLQLQYLLEDTLCLAWTLTSDAVQGAAATC</sequence>
<keyword evidence="2 4" id="KW-0808">Transferase</keyword>
<dbReference type="GO" id="GO:0019878">
    <property type="term" value="P:lysine biosynthetic process via aminoadipic acid"/>
    <property type="evidence" value="ECO:0007669"/>
    <property type="project" value="TreeGrafter"/>
</dbReference>
<accession>A0A1C4E854</accession>
<evidence type="ECO:0000259" key="3">
    <source>
        <dbReference type="Pfam" id="PF01648"/>
    </source>
</evidence>
<dbReference type="InterPro" id="IPR008278">
    <property type="entry name" value="4-PPantetheinyl_Trfase_dom"/>
</dbReference>
<evidence type="ECO:0000313" key="5">
    <source>
        <dbReference type="Proteomes" id="UP000242818"/>
    </source>
</evidence>
<comment type="similarity">
    <text evidence="1">Belongs to the P-Pant transferase superfamily. Gsp/Sfp/HetI/AcpT family.</text>
</comment>
<dbReference type="AlphaFoldDB" id="A0A1C4E854"/>
<dbReference type="PANTHER" id="PTHR12215">
    <property type="entry name" value="PHOSPHOPANTETHEINE TRANSFERASE"/>
    <property type="match status" value="1"/>
</dbReference>
<gene>
    <name evidence="4" type="ORF">GA0116948_107154</name>
</gene>
<dbReference type="SUPFAM" id="SSF56214">
    <property type="entry name" value="4'-phosphopantetheinyl transferase"/>
    <property type="match status" value="2"/>
</dbReference>
<proteinExistence type="inferred from homology"/>
<feature type="domain" description="4'-phosphopantetheinyl transferase" evidence="3">
    <location>
        <begin position="100"/>
        <end position="168"/>
    </location>
</feature>
<organism evidence="4 5">
    <name type="scientific">Chitinophaga costaii</name>
    <dbReference type="NCBI Taxonomy" id="1335309"/>
    <lineage>
        <taxon>Bacteria</taxon>
        <taxon>Pseudomonadati</taxon>
        <taxon>Bacteroidota</taxon>
        <taxon>Chitinophagia</taxon>
        <taxon>Chitinophagales</taxon>
        <taxon>Chitinophagaceae</taxon>
        <taxon>Chitinophaga</taxon>
    </lineage>
</organism>
<protein>
    <submittedName>
        <fullName evidence="4">Phosphopantetheinyl transferase</fullName>
    </submittedName>
</protein>
<dbReference type="InterPro" id="IPR050559">
    <property type="entry name" value="P-Pant_transferase_sf"/>
</dbReference>
<dbReference type="STRING" id="1335309.GA0116948_107154"/>
<dbReference type="RefSeq" id="WP_089712440.1">
    <property type="nucleotide sequence ID" value="NZ_FMAR01000007.1"/>
</dbReference>
<dbReference type="PANTHER" id="PTHR12215:SF10">
    <property type="entry name" value="L-AMINOADIPATE-SEMIALDEHYDE DEHYDROGENASE-PHOSPHOPANTETHEINYL TRANSFERASE"/>
    <property type="match status" value="1"/>
</dbReference>
<dbReference type="OrthoDB" id="1190494at2"/>
<dbReference type="GO" id="GO:0008897">
    <property type="term" value="F:holo-[acyl-carrier-protein] synthase activity"/>
    <property type="evidence" value="ECO:0007669"/>
    <property type="project" value="InterPro"/>
</dbReference>
<reference evidence="4 5" key="1">
    <citation type="submission" date="2016-08" db="EMBL/GenBank/DDBJ databases">
        <authorList>
            <person name="Seilhamer J.J."/>
        </authorList>
    </citation>
    <scope>NUCLEOTIDE SEQUENCE [LARGE SCALE GENOMIC DNA]</scope>
    <source>
        <strain evidence="4 5">A37T2</strain>
    </source>
</reference>
<dbReference type="InterPro" id="IPR037143">
    <property type="entry name" value="4-PPantetheinyl_Trfase_dom_sf"/>
</dbReference>
<evidence type="ECO:0000256" key="1">
    <source>
        <dbReference type="ARBA" id="ARBA00010990"/>
    </source>
</evidence>